<comment type="caution">
    <text evidence="1">The sequence shown here is derived from an EMBL/GenBank/DDBJ whole genome shotgun (WGS) entry which is preliminary data.</text>
</comment>
<name>A0A645CPS1_9ZZZZ</name>
<protein>
    <submittedName>
        <fullName evidence="1">Uncharacterized protein</fullName>
    </submittedName>
</protein>
<dbReference type="EMBL" id="VSSQ01028984">
    <property type="protein sequence ID" value="MPM78907.1"/>
    <property type="molecule type" value="Genomic_DNA"/>
</dbReference>
<proteinExistence type="predicted"/>
<accession>A0A645CPS1</accession>
<dbReference type="AlphaFoldDB" id="A0A645CPS1"/>
<gene>
    <name evidence="1" type="ORF">SDC9_125922</name>
</gene>
<evidence type="ECO:0000313" key="1">
    <source>
        <dbReference type="EMBL" id="MPM78907.1"/>
    </source>
</evidence>
<organism evidence="1">
    <name type="scientific">bioreactor metagenome</name>
    <dbReference type="NCBI Taxonomy" id="1076179"/>
    <lineage>
        <taxon>unclassified sequences</taxon>
        <taxon>metagenomes</taxon>
        <taxon>ecological metagenomes</taxon>
    </lineage>
</organism>
<sequence>MRPGEEGIAFFSFPGCNLGIELALQVGGGGLRFPGPGVRRQLSGQQQLTLLLFAGRFQDRRDQFRPELRQQFFPERRAAAFGKTGGQDFTQFPVIVGFKFRFGRIDCGGDFGALGCDEPAAGGVEDFWKLPIAFLRQQGLRRLFQLLLDCGGQGCPEGGQRFRRHGGKTLLQKFEIIRFHQAFGVGAEKALIGLFGHPSGQRGFGIGQRCGKPARQRFLEQQPRREHRGLAVEPVPAFALRDGFGQDRRQRGGEEQNCDPGTIFHGNSSNIGTALIRLSSRRTWALSRPASSPSSSRRASASFSALMRISSCRISGSATAPG</sequence>
<reference evidence="1" key="1">
    <citation type="submission" date="2019-08" db="EMBL/GenBank/DDBJ databases">
        <authorList>
            <person name="Kucharzyk K."/>
            <person name="Murdoch R.W."/>
            <person name="Higgins S."/>
            <person name="Loffler F."/>
        </authorList>
    </citation>
    <scope>NUCLEOTIDE SEQUENCE</scope>
</reference>